<dbReference type="Pfam" id="PF03226">
    <property type="entry name" value="Yippee-Mis18"/>
    <property type="match status" value="1"/>
</dbReference>
<evidence type="ECO:0000256" key="3">
    <source>
        <dbReference type="ARBA" id="ARBA00022833"/>
    </source>
</evidence>
<dbReference type="RefSeq" id="XP_018070112.1">
    <property type="nucleotide sequence ID" value="XM_018209413.1"/>
</dbReference>
<feature type="region of interest" description="Disordered" evidence="4">
    <location>
        <begin position="25"/>
        <end position="49"/>
    </location>
</feature>
<keyword evidence="7" id="KW-1185">Reference proteome</keyword>
<evidence type="ECO:0000259" key="5">
    <source>
        <dbReference type="PROSITE" id="PS51792"/>
    </source>
</evidence>
<dbReference type="AlphaFoldDB" id="A0A194X7H2"/>
<reference evidence="6 7" key="1">
    <citation type="submission" date="2015-10" db="EMBL/GenBank/DDBJ databases">
        <title>Full genome of DAOMC 229536 Phialocephala scopiformis, a fungal endophyte of spruce producing the potent anti-insectan compound rugulosin.</title>
        <authorList>
            <consortium name="DOE Joint Genome Institute"/>
            <person name="Walker A.K."/>
            <person name="Frasz S.L."/>
            <person name="Seifert K.A."/>
            <person name="Miller J.D."/>
            <person name="Mondo S.J."/>
            <person name="Labutti K."/>
            <person name="Lipzen A."/>
            <person name="Dockter R."/>
            <person name="Kennedy M."/>
            <person name="Grigoriev I.V."/>
            <person name="Spatafora J.W."/>
        </authorList>
    </citation>
    <scope>NUCLEOTIDE SEQUENCE [LARGE SCALE GENOMIC DNA]</scope>
    <source>
        <strain evidence="6 7">CBS 120377</strain>
    </source>
</reference>
<dbReference type="STRING" id="149040.A0A194X7H2"/>
<dbReference type="InterPro" id="IPR039058">
    <property type="entry name" value="Yippee_fam"/>
</dbReference>
<feature type="compositionally biased region" description="Acidic residues" evidence="4">
    <location>
        <begin position="198"/>
        <end position="207"/>
    </location>
</feature>
<dbReference type="OrthoDB" id="6407410at2759"/>
<dbReference type="PANTHER" id="PTHR13848">
    <property type="entry name" value="PROTEIN YIPPEE-LIKE CG15309-RELATED"/>
    <property type="match status" value="1"/>
</dbReference>
<name>A0A194X7H2_MOLSC</name>
<dbReference type="InterPro" id="IPR034751">
    <property type="entry name" value="Yippee"/>
</dbReference>
<dbReference type="PROSITE" id="PS51792">
    <property type="entry name" value="YIPPEE"/>
    <property type="match status" value="1"/>
</dbReference>
<dbReference type="InterPro" id="IPR004910">
    <property type="entry name" value="Yippee/Mis18/Cereblon"/>
</dbReference>
<sequence length="249" mass="28271">MAQEPRPPFATYLIPSFHFFFRRRSHDHESQRQRQQSTSSTVSDNVPSLSYSPPNTLRCITCATDIALASQIVSKGFTGRHGRAYLVSAPISLSQASYPPPIPNSTNKDHEWKPDELINTKTGRRVNRELLTGMHVVADVSCNICATTLGWKYVDAKEPSQKYKVGKFILEMKRVVLRVGWEDVTDDEIDEDDGVREYLEEEGEGEEGGPVVFDSEDEDECDDLFAGVWDAEVVRKRRGRRVGGWKRDY</sequence>
<evidence type="ECO:0000256" key="1">
    <source>
        <dbReference type="ARBA" id="ARBA00005613"/>
    </source>
</evidence>
<dbReference type="Proteomes" id="UP000070700">
    <property type="component" value="Unassembled WGS sequence"/>
</dbReference>
<dbReference type="EMBL" id="KQ947417">
    <property type="protein sequence ID" value="KUJ15757.1"/>
    <property type="molecule type" value="Genomic_DNA"/>
</dbReference>
<accession>A0A194X7H2</accession>
<evidence type="ECO:0000313" key="7">
    <source>
        <dbReference type="Proteomes" id="UP000070700"/>
    </source>
</evidence>
<feature type="region of interest" description="Disordered" evidence="4">
    <location>
        <begin position="198"/>
        <end position="217"/>
    </location>
</feature>
<comment type="similarity">
    <text evidence="1">Belongs to the yippee family.</text>
</comment>
<keyword evidence="3" id="KW-0862">Zinc</keyword>
<protein>
    <submittedName>
        <fullName evidence="6">Yippee-domain-containing protein</fullName>
    </submittedName>
</protein>
<proteinExistence type="inferred from homology"/>
<evidence type="ECO:0000313" key="6">
    <source>
        <dbReference type="EMBL" id="KUJ15757.1"/>
    </source>
</evidence>
<dbReference type="GO" id="GO:0046872">
    <property type="term" value="F:metal ion binding"/>
    <property type="evidence" value="ECO:0007669"/>
    <property type="project" value="UniProtKB-KW"/>
</dbReference>
<evidence type="ECO:0000256" key="4">
    <source>
        <dbReference type="SAM" id="MobiDB-lite"/>
    </source>
</evidence>
<organism evidence="6 7">
    <name type="scientific">Mollisia scopiformis</name>
    <name type="common">Conifer needle endophyte fungus</name>
    <name type="synonym">Phialocephala scopiformis</name>
    <dbReference type="NCBI Taxonomy" id="149040"/>
    <lineage>
        <taxon>Eukaryota</taxon>
        <taxon>Fungi</taxon>
        <taxon>Dikarya</taxon>
        <taxon>Ascomycota</taxon>
        <taxon>Pezizomycotina</taxon>
        <taxon>Leotiomycetes</taxon>
        <taxon>Helotiales</taxon>
        <taxon>Mollisiaceae</taxon>
        <taxon>Mollisia</taxon>
    </lineage>
</organism>
<dbReference type="InParanoid" id="A0A194X7H2"/>
<evidence type="ECO:0000256" key="2">
    <source>
        <dbReference type="ARBA" id="ARBA00022723"/>
    </source>
</evidence>
<gene>
    <name evidence="6" type="ORF">LY89DRAFT_587189</name>
</gene>
<keyword evidence="2" id="KW-0479">Metal-binding</keyword>
<feature type="domain" description="Yippee" evidence="5">
    <location>
        <begin position="55"/>
        <end position="179"/>
    </location>
</feature>
<dbReference type="KEGG" id="psco:LY89DRAFT_587189"/>
<dbReference type="GeneID" id="28819139"/>